<dbReference type="AlphaFoldDB" id="A0A9W7G4P0"/>
<protein>
    <submittedName>
        <fullName evidence="3">Uncharacterized protein</fullName>
    </submittedName>
</protein>
<keyword evidence="2" id="KW-0472">Membrane</keyword>
<organism evidence="3 4">
    <name type="scientific">Triparma retinervis</name>
    <dbReference type="NCBI Taxonomy" id="2557542"/>
    <lineage>
        <taxon>Eukaryota</taxon>
        <taxon>Sar</taxon>
        <taxon>Stramenopiles</taxon>
        <taxon>Ochrophyta</taxon>
        <taxon>Bolidophyceae</taxon>
        <taxon>Parmales</taxon>
        <taxon>Triparmaceae</taxon>
        <taxon>Triparma</taxon>
    </lineage>
</organism>
<reference evidence="3" key="1">
    <citation type="submission" date="2022-07" db="EMBL/GenBank/DDBJ databases">
        <title>Genome analysis of Parmales, a sister group of diatoms, reveals the evolutionary specialization of diatoms from phago-mixotrophs to photoautotrophs.</title>
        <authorList>
            <person name="Ban H."/>
            <person name="Sato S."/>
            <person name="Yoshikawa S."/>
            <person name="Kazumasa Y."/>
            <person name="Nakamura Y."/>
            <person name="Ichinomiya M."/>
            <person name="Saitoh K."/>
            <person name="Sato N."/>
            <person name="Blanc-Mathieu R."/>
            <person name="Endo H."/>
            <person name="Kuwata A."/>
            <person name="Ogata H."/>
        </authorList>
    </citation>
    <scope>NUCLEOTIDE SEQUENCE</scope>
</reference>
<keyword evidence="4" id="KW-1185">Reference proteome</keyword>
<proteinExistence type="predicted"/>
<dbReference type="Proteomes" id="UP001165082">
    <property type="component" value="Unassembled WGS sequence"/>
</dbReference>
<evidence type="ECO:0000313" key="3">
    <source>
        <dbReference type="EMBL" id="GMI32905.1"/>
    </source>
</evidence>
<keyword evidence="2" id="KW-0812">Transmembrane</keyword>
<keyword evidence="2" id="KW-1133">Transmembrane helix</keyword>
<accession>A0A9W7G4P0</accession>
<feature type="region of interest" description="Disordered" evidence="1">
    <location>
        <begin position="68"/>
        <end position="175"/>
    </location>
</feature>
<gene>
    <name evidence="3" type="ORF">TrRE_jg9098</name>
</gene>
<dbReference type="EMBL" id="BRXZ01007720">
    <property type="protein sequence ID" value="GMI32905.1"/>
    <property type="molecule type" value="Genomic_DNA"/>
</dbReference>
<evidence type="ECO:0000256" key="1">
    <source>
        <dbReference type="SAM" id="MobiDB-lite"/>
    </source>
</evidence>
<evidence type="ECO:0000313" key="4">
    <source>
        <dbReference type="Proteomes" id="UP001165082"/>
    </source>
</evidence>
<name>A0A9W7G4P0_9STRA</name>
<evidence type="ECO:0000256" key="2">
    <source>
        <dbReference type="SAM" id="Phobius"/>
    </source>
</evidence>
<sequence>GLTPGLVVPQPINTASANTNSGNLSIPSVVLIGVFVPLGILMIILGSYWGGKKTATVAFAKMQDEQEGGVEMNSTGGGNTNSTAAPPQTPPPAGMKADFEESQMSPGPGNAIGNEESLSHDSVMDAPPGSEIPDFDGEVITGPGGGENTTSSPFGNGGDDEVFHEVGESGSGDML</sequence>
<feature type="non-terminal residue" evidence="3">
    <location>
        <position position="1"/>
    </location>
</feature>
<feature type="transmembrane region" description="Helical" evidence="2">
    <location>
        <begin position="24"/>
        <end position="45"/>
    </location>
</feature>
<comment type="caution">
    <text evidence="3">The sequence shown here is derived from an EMBL/GenBank/DDBJ whole genome shotgun (WGS) entry which is preliminary data.</text>
</comment>